<organism evidence="3 4">
    <name type="scientific">Apodospora peruviana</name>
    <dbReference type="NCBI Taxonomy" id="516989"/>
    <lineage>
        <taxon>Eukaryota</taxon>
        <taxon>Fungi</taxon>
        <taxon>Dikarya</taxon>
        <taxon>Ascomycota</taxon>
        <taxon>Pezizomycotina</taxon>
        <taxon>Sordariomycetes</taxon>
        <taxon>Sordariomycetidae</taxon>
        <taxon>Sordariales</taxon>
        <taxon>Lasiosphaeriaceae</taxon>
        <taxon>Apodospora</taxon>
    </lineage>
</organism>
<evidence type="ECO:0000313" key="4">
    <source>
        <dbReference type="Proteomes" id="UP001283341"/>
    </source>
</evidence>
<proteinExistence type="predicted"/>
<name>A0AAE0ISJ4_9PEZI</name>
<dbReference type="Proteomes" id="UP001283341">
    <property type="component" value="Unassembled WGS sequence"/>
</dbReference>
<evidence type="ECO:0000313" key="3">
    <source>
        <dbReference type="EMBL" id="KAK3330504.1"/>
    </source>
</evidence>
<reference evidence="3" key="2">
    <citation type="submission" date="2023-06" db="EMBL/GenBank/DDBJ databases">
        <authorList>
            <consortium name="Lawrence Berkeley National Laboratory"/>
            <person name="Haridas S."/>
            <person name="Hensen N."/>
            <person name="Bonometti L."/>
            <person name="Westerberg I."/>
            <person name="Brannstrom I.O."/>
            <person name="Guillou S."/>
            <person name="Cros-Aarteil S."/>
            <person name="Calhoun S."/>
            <person name="Kuo A."/>
            <person name="Mondo S."/>
            <person name="Pangilinan J."/>
            <person name="Riley R."/>
            <person name="Labutti K."/>
            <person name="Andreopoulos B."/>
            <person name="Lipzen A."/>
            <person name="Chen C."/>
            <person name="Yanf M."/>
            <person name="Daum C."/>
            <person name="Ng V."/>
            <person name="Clum A."/>
            <person name="Steindorff A."/>
            <person name="Ohm R."/>
            <person name="Martin F."/>
            <person name="Silar P."/>
            <person name="Natvig D."/>
            <person name="Lalanne C."/>
            <person name="Gautier V."/>
            <person name="Ament-Velasquez S.L."/>
            <person name="Kruys A."/>
            <person name="Hutchinson M.I."/>
            <person name="Powell A.J."/>
            <person name="Barry K."/>
            <person name="Miller A.N."/>
            <person name="Grigoriev I.V."/>
            <person name="Debuchy R."/>
            <person name="Gladieux P."/>
            <person name="Thoren M.H."/>
            <person name="Johannesson H."/>
        </authorList>
    </citation>
    <scope>NUCLEOTIDE SEQUENCE</scope>
    <source>
        <strain evidence="3">CBS 118394</strain>
    </source>
</reference>
<evidence type="ECO:0000256" key="2">
    <source>
        <dbReference type="SAM" id="SignalP"/>
    </source>
</evidence>
<reference evidence="3" key="1">
    <citation type="journal article" date="2023" name="Mol. Phylogenet. Evol.">
        <title>Genome-scale phylogeny and comparative genomics of the fungal order Sordariales.</title>
        <authorList>
            <person name="Hensen N."/>
            <person name="Bonometti L."/>
            <person name="Westerberg I."/>
            <person name="Brannstrom I.O."/>
            <person name="Guillou S."/>
            <person name="Cros-Aarteil S."/>
            <person name="Calhoun S."/>
            <person name="Haridas S."/>
            <person name="Kuo A."/>
            <person name="Mondo S."/>
            <person name="Pangilinan J."/>
            <person name="Riley R."/>
            <person name="LaButti K."/>
            <person name="Andreopoulos B."/>
            <person name="Lipzen A."/>
            <person name="Chen C."/>
            <person name="Yan M."/>
            <person name="Daum C."/>
            <person name="Ng V."/>
            <person name="Clum A."/>
            <person name="Steindorff A."/>
            <person name="Ohm R.A."/>
            <person name="Martin F."/>
            <person name="Silar P."/>
            <person name="Natvig D.O."/>
            <person name="Lalanne C."/>
            <person name="Gautier V."/>
            <person name="Ament-Velasquez S.L."/>
            <person name="Kruys A."/>
            <person name="Hutchinson M.I."/>
            <person name="Powell A.J."/>
            <person name="Barry K."/>
            <person name="Miller A.N."/>
            <person name="Grigoriev I.V."/>
            <person name="Debuchy R."/>
            <person name="Gladieux P."/>
            <person name="Hiltunen Thoren M."/>
            <person name="Johannesson H."/>
        </authorList>
    </citation>
    <scope>NUCLEOTIDE SEQUENCE</scope>
    <source>
        <strain evidence="3">CBS 118394</strain>
    </source>
</reference>
<keyword evidence="4" id="KW-1185">Reference proteome</keyword>
<feature type="region of interest" description="Disordered" evidence="1">
    <location>
        <begin position="72"/>
        <end position="103"/>
    </location>
</feature>
<dbReference type="EMBL" id="JAUEDM010000001">
    <property type="protein sequence ID" value="KAK3330504.1"/>
    <property type="molecule type" value="Genomic_DNA"/>
</dbReference>
<feature type="chain" id="PRO_5041961550" description="Secreted protein" evidence="2">
    <location>
        <begin position="25"/>
        <end position="209"/>
    </location>
</feature>
<feature type="signal peptide" evidence="2">
    <location>
        <begin position="1"/>
        <end position="24"/>
    </location>
</feature>
<dbReference type="PROSITE" id="PS51257">
    <property type="entry name" value="PROKAR_LIPOPROTEIN"/>
    <property type="match status" value="1"/>
</dbReference>
<dbReference type="AlphaFoldDB" id="A0AAE0ISJ4"/>
<sequence>MQPKRLRWTCRILGWLQSFQGGSAASCNSATCFPGCNVISLASLGLAQMPMEAKPVFHPTIGRFSFGKTVSEKSDSPLGSSRAPGAARPQDGWPGKAGRGTVEDTREAVEQDSACNQSWFVIDTSHSSPQLPIGVNRIFTGTYERIWTMRSARRSSLQTPTPRRTIISRSGMFPSFESISGHVCLMLFVRQPNCLSPFRRRPNTLTVRP</sequence>
<protein>
    <recommendedName>
        <fullName evidence="5">Secreted protein</fullName>
    </recommendedName>
</protein>
<gene>
    <name evidence="3" type="ORF">B0H66DRAFT_64994</name>
</gene>
<accession>A0AAE0ISJ4</accession>
<evidence type="ECO:0008006" key="5">
    <source>
        <dbReference type="Google" id="ProtNLM"/>
    </source>
</evidence>
<keyword evidence="2" id="KW-0732">Signal</keyword>
<evidence type="ECO:0000256" key="1">
    <source>
        <dbReference type="SAM" id="MobiDB-lite"/>
    </source>
</evidence>
<comment type="caution">
    <text evidence="3">The sequence shown here is derived from an EMBL/GenBank/DDBJ whole genome shotgun (WGS) entry which is preliminary data.</text>
</comment>